<evidence type="ECO:0000313" key="14">
    <source>
        <dbReference type="EMBL" id="OTF84175.1"/>
    </source>
</evidence>
<dbReference type="Gene3D" id="3.40.50.300">
    <property type="entry name" value="P-loop containing nucleotide triphosphate hydrolases"/>
    <property type="match status" value="1"/>
</dbReference>
<dbReference type="GO" id="GO:0005524">
    <property type="term" value="F:ATP binding"/>
    <property type="evidence" value="ECO:0007669"/>
    <property type="project" value="UniProtKB-KW"/>
</dbReference>
<dbReference type="InterPro" id="IPR027417">
    <property type="entry name" value="P-loop_NTPase"/>
</dbReference>
<dbReference type="AlphaFoldDB" id="A0A1Y3BYM8"/>
<dbReference type="PANTHER" id="PTHR15184:SF71">
    <property type="entry name" value="ATP SYNTHASE SUBUNIT BETA, MITOCHONDRIAL"/>
    <property type="match status" value="1"/>
</dbReference>
<organism evidence="14 15">
    <name type="scientific">Euroglyphus maynei</name>
    <name type="common">Mayne's house dust mite</name>
    <dbReference type="NCBI Taxonomy" id="6958"/>
    <lineage>
        <taxon>Eukaryota</taxon>
        <taxon>Metazoa</taxon>
        <taxon>Ecdysozoa</taxon>
        <taxon>Arthropoda</taxon>
        <taxon>Chelicerata</taxon>
        <taxon>Arachnida</taxon>
        <taxon>Acari</taxon>
        <taxon>Acariformes</taxon>
        <taxon>Sarcoptiformes</taxon>
        <taxon>Astigmata</taxon>
        <taxon>Psoroptidia</taxon>
        <taxon>Analgoidea</taxon>
        <taxon>Pyroglyphidae</taxon>
        <taxon>Pyroglyphinae</taxon>
        <taxon>Euroglyphus</taxon>
    </lineage>
</organism>
<evidence type="ECO:0000256" key="5">
    <source>
        <dbReference type="ARBA" id="ARBA00022741"/>
    </source>
</evidence>
<dbReference type="FunFam" id="2.40.10.170:FF:000004">
    <property type="entry name" value="ATP synthase subunit beta"/>
    <property type="match status" value="1"/>
</dbReference>
<dbReference type="GO" id="GO:0005739">
    <property type="term" value="C:mitochondrion"/>
    <property type="evidence" value="ECO:0007669"/>
    <property type="project" value="GOC"/>
</dbReference>
<name>A0A1Y3BYM8_EURMA</name>
<dbReference type="CDD" id="cd18115">
    <property type="entry name" value="ATP-synt_F1_beta_N"/>
    <property type="match status" value="1"/>
</dbReference>
<dbReference type="SUPFAM" id="SSF50615">
    <property type="entry name" value="N-terminal domain of alpha and beta subunits of F1 ATP synthase"/>
    <property type="match status" value="1"/>
</dbReference>
<evidence type="ECO:0000256" key="1">
    <source>
        <dbReference type="ARBA" id="ARBA00004370"/>
    </source>
</evidence>
<dbReference type="GO" id="GO:0046933">
    <property type="term" value="F:proton-transporting ATP synthase activity, rotational mechanism"/>
    <property type="evidence" value="ECO:0007669"/>
    <property type="project" value="TreeGrafter"/>
</dbReference>
<keyword evidence="4" id="KW-0813">Transport</keyword>
<keyword evidence="6" id="KW-0375">Hydrogen ion transport</keyword>
<keyword evidence="12" id="KW-0066">ATP synthesis</keyword>
<evidence type="ECO:0000256" key="3">
    <source>
        <dbReference type="ARBA" id="ARBA00012473"/>
    </source>
</evidence>
<evidence type="ECO:0000256" key="9">
    <source>
        <dbReference type="ARBA" id="ARBA00023065"/>
    </source>
</evidence>
<accession>A0A1Y3BYM8</accession>
<reference evidence="14 15" key="1">
    <citation type="submission" date="2017-03" db="EMBL/GenBank/DDBJ databases">
        <title>Genome Survey of Euroglyphus maynei.</title>
        <authorList>
            <person name="Arlian L.G."/>
            <person name="Morgan M.S."/>
            <person name="Rider S.D."/>
        </authorList>
    </citation>
    <scope>NUCLEOTIDE SEQUENCE [LARGE SCALE GENOMIC DNA]</scope>
    <source>
        <strain evidence="14">Arlian Lab</strain>
        <tissue evidence="14">Whole body</tissue>
    </source>
</reference>
<keyword evidence="7" id="KW-0067">ATP-binding</keyword>
<dbReference type="Gene3D" id="2.40.10.170">
    <property type="match status" value="1"/>
</dbReference>
<dbReference type="Pfam" id="PF02874">
    <property type="entry name" value="ATP-synt_ab_N"/>
    <property type="match status" value="1"/>
</dbReference>
<dbReference type="Proteomes" id="UP000194236">
    <property type="component" value="Unassembled WGS sequence"/>
</dbReference>
<gene>
    <name evidence="14" type="ORF">BLA29_012047</name>
</gene>
<dbReference type="EC" id="7.1.2.2" evidence="3"/>
<evidence type="ECO:0000256" key="2">
    <source>
        <dbReference type="ARBA" id="ARBA00008936"/>
    </source>
</evidence>
<dbReference type="InterPro" id="IPR036121">
    <property type="entry name" value="ATPase_F1/V1/A1_a/bsu_N_sf"/>
</dbReference>
<keyword evidence="5" id="KW-0547">Nucleotide-binding</keyword>
<sequence length="97" mass="10414">MGKIVAVIGAVVDVQFEDGELPSILNALEVVDRKPRLVLEVAQHLGESVVRTIAMDGTEGLVRGQDVLDTNSPITIPVGQETLGRIMNVIGEPIDER</sequence>
<evidence type="ECO:0000256" key="6">
    <source>
        <dbReference type="ARBA" id="ARBA00022781"/>
    </source>
</evidence>
<evidence type="ECO:0000256" key="12">
    <source>
        <dbReference type="ARBA" id="ARBA00023310"/>
    </source>
</evidence>
<comment type="similarity">
    <text evidence="2">Belongs to the ATPase alpha/beta chains family.</text>
</comment>
<evidence type="ECO:0000256" key="7">
    <source>
        <dbReference type="ARBA" id="ARBA00022840"/>
    </source>
</evidence>
<evidence type="ECO:0000313" key="15">
    <source>
        <dbReference type="Proteomes" id="UP000194236"/>
    </source>
</evidence>
<evidence type="ECO:0000256" key="8">
    <source>
        <dbReference type="ARBA" id="ARBA00022967"/>
    </source>
</evidence>
<comment type="caution">
    <text evidence="14">The sequence shown here is derived from an EMBL/GenBank/DDBJ whole genome shotgun (WGS) entry which is preliminary data.</text>
</comment>
<evidence type="ECO:0000256" key="4">
    <source>
        <dbReference type="ARBA" id="ARBA00022448"/>
    </source>
</evidence>
<feature type="domain" description="ATPase F1/V1/A1 complex alpha/beta subunit N-terminal" evidence="13">
    <location>
        <begin position="4"/>
        <end position="71"/>
    </location>
</feature>
<evidence type="ECO:0000256" key="11">
    <source>
        <dbReference type="ARBA" id="ARBA00023196"/>
    </source>
</evidence>
<dbReference type="PANTHER" id="PTHR15184">
    <property type="entry name" value="ATP SYNTHASE"/>
    <property type="match status" value="1"/>
</dbReference>
<keyword evidence="10" id="KW-0472">Membrane</keyword>
<keyword evidence="15" id="KW-1185">Reference proteome</keyword>
<evidence type="ECO:0000259" key="13">
    <source>
        <dbReference type="Pfam" id="PF02874"/>
    </source>
</evidence>
<dbReference type="InterPro" id="IPR050053">
    <property type="entry name" value="ATPase_alpha/beta_chains"/>
</dbReference>
<protein>
    <recommendedName>
        <fullName evidence="3">H(+)-transporting two-sector ATPase</fullName>
        <ecNumber evidence="3">7.1.2.2</ecNumber>
    </recommendedName>
</protein>
<keyword evidence="9" id="KW-0406">Ion transport</keyword>
<dbReference type="InterPro" id="IPR004100">
    <property type="entry name" value="ATPase_F1/V1/A1_a/bsu_N"/>
</dbReference>
<keyword evidence="11" id="KW-0139">CF(1)</keyword>
<dbReference type="EMBL" id="MUJZ01000299">
    <property type="protein sequence ID" value="OTF84175.1"/>
    <property type="molecule type" value="Genomic_DNA"/>
</dbReference>
<dbReference type="GO" id="GO:0045259">
    <property type="term" value="C:proton-transporting ATP synthase complex"/>
    <property type="evidence" value="ECO:0007669"/>
    <property type="project" value="UniProtKB-KW"/>
</dbReference>
<evidence type="ECO:0000256" key="10">
    <source>
        <dbReference type="ARBA" id="ARBA00023136"/>
    </source>
</evidence>
<dbReference type="OrthoDB" id="14523at2759"/>
<comment type="subcellular location">
    <subcellularLocation>
        <location evidence="1">Membrane</location>
    </subcellularLocation>
</comment>
<dbReference type="GO" id="GO:0042776">
    <property type="term" value="P:proton motive force-driven mitochondrial ATP synthesis"/>
    <property type="evidence" value="ECO:0007669"/>
    <property type="project" value="TreeGrafter"/>
</dbReference>
<keyword evidence="8" id="KW-1278">Translocase</keyword>
<proteinExistence type="inferred from homology"/>